<feature type="domain" description="Sugar phosphate transporter" evidence="10">
    <location>
        <begin position="197"/>
        <end position="509"/>
    </location>
</feature>
<feature type="compositionally biased region" description="Basic and acidic residues" evidence="8">
    <location>
        <begin position="523"/>
        <end position="534"/>
    </location>
</feature>
<comment type="caution">
    <text evidence="11">The sequence shown here is derived from an EMBL/GenBank/DDBJ whole genome shotgun (WGS) entry which is preliminary data.</text>
</comment>
<comment type="subcellular location">
    <subcellularLocation>
        <location evidence="2">Endoplasmic reticulum membrane</location>
        <topology evidence="2">Multi-pass membrane protein</topology>
    </subcellularLocation>
</comment>
<feature type="compositionally biased region" description="Basic residues" evidence="8">
    <location>
        <begin position="151"/>
        <end position="160"/>
    </location>
</feature>
<feature type="transmembrane region" description="Helical" evidence="9">
    <location>
        <begin position="360"/>
        <end position="385"/>
    </location>
</feature>
<evidence type="ECO:0000256" key="7">
    <source>
        <dbReference type="ARBA" id="ARBA00023136"/>
    </source>
</evidence>
<feature type="region of interest" description="Disordered" evidence="8">
    <location>
        <begin position="523"/>
        <end position="562"/>
    </location>
</feature>
<dbReference type="GO" id="GO:0005789">
    <property type="term" value="C:endoplasmic reticulum membrane"/>
    <property type="evidence" value="ECO:0007669"/>
    <property type="project" value="UniProtKB-SubCell"/>
</dbReference>
<dbReference type="InterPro" id="IPR050186">
    <property type="entry name" value="TPT_transporter"/>
</dbReference>
<evidence type="ECO:0000256" key="6">
    <source>
        <dbReference type="ARBA" id="ARBA00022989"/>
    </source>
</evidence>
<proteinExistence type="inferred from homology"/>
<evidence type="ECO:0000256" key="4">
    <source>
        <dbReference type="ARBA" id="ARBA00011182"/>
    </source>
</evidence>
<feature type="compositionally biased region" description="Acidic residues" evidence="8">
    <location>
        <begin position="135"/>
        <end position="145"/>
    </location>
</feature>
<dbReference type="AlphaFoldDB" id="A0AA39GUQ1"/>
<feature type="transmembrane region" description="Helical" evidence="9">
    <location>
        <begin position="335"/>
        <end position="354"/>
    </location>
</feature>
<feature type="transmembrane region" description="Helical" evidence="9">
    <location>
        <begin position="435"/>
        <end position="452"/>
    </location>
</feature>
<feature type="compositionally biased region" description="Pro residues" evidence="8">
    <location>
        <begin position="9"/>
        <end position="21"/>
    </location>
</feature>
<dbReference type="InterPro" id="IPR004853">
    <property type="entry name" value="Sugar_P_trans_dom"/>
</dbReference>
<feature type="region of interest" description="Disordered" evidence="8">
    <location>
        <begin position="1"/>
        <end position="160"/>
    </location>
</feature>
<evidence type="ECO:0000256" key="9">
    <source>
        <dbReference type="SAM" id="Phobius"/>
    </source>
</evidence>
<keyword evidence="5 9" id="KW-0812">Transmembrane</keyword>
<reference evidence="11" key="1">
    <citation type="submission" date="2022-10" db="EMBL/GenBank/DDBJ databases">
        <title>Determination and structural analysis of whole genome sequence of Sarocladium strictum F4-1.</title>
        <authorList>
            <person name="Hu L."/>
            <person name="Jiang Y."/>
        </authorList>
    </citation>
    <scope>NUCLEOTIDE SEQUENCE</scope>
    <source>
        <strain evidence="11">F4-1</strain>
    </source>
</reference>
<organism evidence="11 12">
    <name type="scientific">Sarocladium strictum</name>
    <name type="common">Black bundle disease fungus</name>
    <name type="synonym">Acremonium strictum</name>
    <dbReference type="NCBI Taxonomy" id="5046"/>
    <lineage>
        <taxon>Eukaryota</taxon>
        <taxon>Fungi</taxon>
        <taxon>Dikarya</taxon>
        <taxon>Ascomycota</taxon>
        <taxon>Pezizomycotina</taxon>
        <taxon>Sordariomycetes</taxon>
        <taxon>Hypocreomycetidae</taxon>
        <taxon>Hypocreales</taxon>
        <taxon>Sarocladiaceae</taxon>
        <taxon>Sarocladium</taxon>
    </lineage>
</organism>
<evidence type="ECO:0000256" key="3">
    <source>
        <dbReference type="ARBA" id="ARBA00010425"/>
    </source>
</evidence>
<keyword evidence="12" id="KW-1185">Reference proteome</keyword>
<evidence type="ECO:0000256" key="2">
    <source>
        <dbReference type="ARBA" id="ARBA00004477"/>
    </source>
</evidence>
<comment type="subunit">
    <text evidence="4">Homooligomer.</text>
</comment>
<evidence type="ECO:0000259" key="10">
    <source>
        <dbReference type="Pfam" id="PF03151"/>
    </source>
</evidence>
<evidence type="ECO:0000313" key="12">
    <source>
        <dbReference type="Proteomes" id="UP001175261"/>
    </source>
</evidence>
<feature type="transmembrane region" description="Helical" evidence="9">
    <location>
        <begin position="492"/>
        <end position="511"/>
    </location>
</feature>
<comment type="function">
    <text evidence="1">Involved in the import of GDP-mannose from the cytoplasm into the Golgi lumen.</text>
</comment>
<feature type="transmembrane region" description="Helical" evidence="9">
    <location>
        <begin position="397"/>
        <end position="415"/>
    </location>
</feature>
<feature type="compositionally biased region" description="Low complexity" evidence="8">
    <location>
        <begin position="52"/>
        <end position="67"/>
    </location>
</feature>
<feature type="transmembrane region" description="Helical" evidence="9">
    <location>
        <begin position="223"/>
        <end position="248"/>
    </location>
</feature>
<comment type="similarity">
    <text evidence="3">Belongs to the TPT transporter family. SLC35D subfamily.</text>
</comment>
<dbReference type="PANTHER" id="PTHR11132">
    <property type="entry name" value="SOLUTE CARRIER FAMILY 35"/>
    <property type="match status" value="1"/>
</dbReference>
<dbReference type="Pfam" id="PF03151">
    <property type="entry name" value="TPT"/>
    <property type="match status" value="1"/>
</dbReference>
<keyword evidence="7 9" id="KW-0472">Membrane</keyword>
<protein>
    <recommendedName>
        <fullName evidence="10">Sugar phosphate transporter domain-containing protein</fullName>
    </recommendedName>
</protein>
<keyword evidence="6 9" id="KW-1133">Transmembrane helix</keyword>
<gene>
    <name evidence="11" type="ORF">NLU13_1952</name>
</gene>
<feature type="region of interest" description="Disordered" evidence="8">
    <location>
        <begin position="576"/>
        <end position="600"/>
    </location>
</feature>
<name>A0AA39GUQ1_SARSR</name>
<feature type="transmembrane region" description="Helical" evidence="9">
    <location>
        <begin position="304"/>
        <end position="328"/>
    </location>
</feature>
<feature type="transmembrane region" description="Helical" evidence="9">
    <location>
        <begin position="280"/>
        <end position="298"/>
    </location>
</feature>
<feature type="compositionally biased region" description="Basic and acidic residues" evidence="8">
    <location>
        <begin position="589"/>
        <end position="600"/>
    </location>
</feature>
<evidence type="ECO:0000256" key="8">
    <source>
        <dbReference type="SAM" id="MobiDB-lite"/>
    </source>
</evidence>
<evidence type="ECO:0000256" key="5">
    <source>
        <dbReference type="ARBA" id="ARBA00022692"/>
    </source>
</evidence>
<feature type="transmembrane region" description="Helical" evidence="9">
    <location>
        <begin position="464"/>
        <end position="486"/>
    </location>
</feature>
<accession>A0AA39GUQ1</accession>
<dbReference type="Proteomes" id="UP001175261">
    <property type="component" value="Unassembled WGS sequence"/>
</dbReference>
<dbReference type="EMBL" id="JAPDFR010000001">
    <property type="protein sequence ID" value="KAK0392457.1"/>
    <property type="molecule type" value="Genomic_DNA"/>
</dbReference>
<sequence length="600" mass="65502">MTNSASSDAPPPPLSSCPPRQPLLTEIPTLALGPLTTSSSPVDRRRTPDHLAASSSAQAAGPSSIAAEDIEMKPIVAGHRRRKSSLIGAPVTASVGRPRAGTLTDEPKILEEGDGGGDGILGKNELPPRDSFSFSDEDLHDDEETGLTGKDKRRKQKKRRRNTLLNQRIVQEKDLSLDEQKEADKNVMRRLAINISLILLWYLLSLSLSMYNKWMFDEDRLNFPFPLFTTSMHMIVQFCLATLVLYFIPSLRPGASHNSDAGQSRHETEPHGSGMSKMFYLTRIAPCGAATGLDIGLGNTSLKFISLTFYTMCKSSSLAFVLLFAFAFRLEQPTWRLVAIIATMTIGVVLMVFGEIQFEIGGFILVISAAFFAGFRWALTQILLLRNPATSNPFSSIFFLTPVMFVILFSLAIPVEGFGPLWEGLGKLSDVYGTFLSPLLMMFPGCLAFLMTASEFALLQRTSVVTLSIAGIFKEVVTISAASVVFKDKLTPINIVGLVVTLIAIIAYNYIKIMKMRTEAQADVHSHHQPHDLEGSYSPSAGSDMENEDPTGESAGLLHRGSNDMDELLVTSTGDIQPNFLASPTAGGEEPRESKARCTD</sequence>
<evidence type="ECO:0000313" key="11">
    <source>
        <dbReference type="EMBL" id="KAK0392457.1"/>
    </source>
</evidence>
<evidence type="ECO:0000256" key="1">
    <source>
        <dbReference type="ARBA" id="ARBA00003420"/>
    </source>
</evidence>
<feature type="transmembrane region" description="Helical" evidence="9">
    <location>
        <begin position="191"/>
        <end position="211"/>
    </location>
</feature>